<gene>
    <name evidence="1" type="ORF">SCALOS_LOCUS4147</name>
</gene>
<keyword evidence="2" id="KW-1185">Reference proteome</keyword>
<reference evidence="1" key="1">
    <citation type="submission" date="2021-06" db="EMBL/GenBank/DDBJ databases">
        <authorList>
            <person name="Kallberg Y."/>
            <person name="Tangrot J."/>
            <person name="Rosling A."/>
        </authorList>
    </citation>
    <scope>NUCLEOTIDE SEQUENCE</scope>
    <source>
        <strain evidence="1">AU212A</strain>
    </source>
</reference>
<dbReference type="Proteomes" id="UP000789860">
    <property type="component" value="Unassembled WGS sequence"/>
</dbReference>
<protein>
    <submittedName>
        <fullName evidence="1">2830_t:CDS:1</fullName>
    </submittedName>
</protein>
<evidence type="ECO:0000313" key="1">
    <source>
        <dbReference type="EMBL" id="CAG8523050.1"/>
    </source>
</evidence>
<dbReference type="EMBL" id="CAJVPM010005359">
    <property type="protein sequence ID" value="CAG8523050.1"/>
    <property type="molecule type" value="Genomic_DNA"/>
</dbReference>
<evidence type="ECO:0000313" key="2">
    <source>
        <dbReference type="Proteomes" id="UP000789860"/>
    </source>
</evidence>
<name>A0ACA9LDL0_9GLOM</name>
<accession>A0ACA9LDL0</accession>
<sequence>MNSFIAENKEFSRFLEGKNDTYNDPDYKYALLDDSHSEVSCNSTTTNTTKSSNLVENNENFTFTKAMMNFIKAYTDSQPTNDNNLEEININWLDSETDIISEVGSIVDFDNEKELDIEINDYEETSEPCKQCNVLDIKDGKIQRCLNPRFRPLKQLSGVWELDFQTVDPMFKQNQIKMLETLSVDYEIEQEKVEPPSEVLIKIVLHLQNVNLNKLNNQEQISAMIEKQPE</sequence>
<proteinExistence type="predicted"/>
<comment type="caution">
    <text evidence="1">The sequence shown here is derived from an EMBL/GenBank/DDBJ whole genome shotgun (WGS) entry which is preliminary data.</text>
</comment>
<organism evidence="1 2">
    <name type="scientific">Scutellospora calospora</name>
    <dbReference type="NCBI Taxonomy" id="85575"/>
    <lineage>
        <taxon>Eukaryota</taxon>
        <taxon>Fungi</taxon>
        <taxon>Fungi incertae sedis</taxon>
        <taxon>Mucoromycota</taxon>
        <taxon>Glomeromycotina</taxon>
        <taxon>Glomeromycetes</taxon>
        <taxon>Diversisporales</taxon>
        <taxon>Gigasporaceae</taxon>
        <taxon>Scutellospora</taxon>
    </lineage>
</organism>